<keyword evidence="2" id="KW-1185">Reference proteome</keyword>
<dbReference type="AlphaFoldDB" id="S3CFD1"/>
<dbReference type="InterPro" id="IPR002591">
    <property type="entry name" value="Phosphodiest/P_Trfase"/>
</dbReference>
<dbReference type="PANTHER" id="PTHR10151:SF120">
    <property type="entry name" value="BIS(5'-ADENOSYL)-TRIPHOSPHATASE"/>
    <property type="match status" value="1"/>
</dbReference>
<dbReference type="Gene3D" id="3.30.1360.110">
    <property type="entry name" value="Domain 2, Phosphonoacetate Hydrolase"/>
    <property type="match status" value="1"/>
</dbReference>
<accession>S3CFD1</accession>
<dbReference type="Pfam" id="PF01663">
    <property type="entry name" value="Phosphodiest"/>
    <property type="match status" value="1"/>
</dbReference>
<comment type="caution">
    <text evidence="1">The sequence shown here is derived from an EMBL/GenBank/DDBJ whole genome shotgun (WGS) entry which is preliminary data.</text>
</comment>
<reference evidence="1 2" key="1">
    <citation type="submission" date="2013-04" db="EMBL/GenBank/DDBJ databases">
        <title>The Genome Sequence of Sutterella wadsworthensis HGA0223.</title>
        <authorList>
            <consortium name="The Broad Institute Genomics Platform"/>
            <person name="Earl A."/>
            <person name="Ward D."/>
            <person name="Feldgarden M."/>
            <person name="Gevers D."/>
            <person name="Schmidt T.M."/>
            <person name="Dover J."/>
            <person name="Dai D."/>
            <person name="Walker B."/>
            <person name="Young S."/>
            <person name="Zeng Q."/>
            <person name="Gargeya S."/>
            <person name="Fitzgerald M."/>
            <person name="Haas B."/>
            <person name="Abouelleil A."/>
            <person name="Allen A.W."/>
            <person name="Alvarado L."/>
            <person name="Arachchi H.M."/>
            <person name="Berlin A.M."/>
            <person name="Chapman S.B."/>
            <person name="Gainer-Dewar J."/>
            <person name="Goldberg J."/>
            <person name="Griggs A."/>
            <person name="Gujja S."/>
            <person name="Hansen M."/>
            <person name="Howarth C."/>
            <person name="Imamovic A."/>
            <person name="Ireland A."/>
            <person name="Larimer J."/>
            <person name="McCowan C."/>
            <person name="Murphy C."/>
            <person name="Pearson M."/>
            <person name="Poon T.W."/>
            <person name="Priest M."/>
            <person name="Roberts A."/>
            <person name="Saif S."/>
            <person name="Shea T."/>
            <person name="Sisk P."/>
            <person name="Sykes S."/>
            <person name="Wortman J."/>
            <person name="Nusbaum C."/>
            <person name="Birren B."/>
        </authorList>
    </citation>
    <scope>NUCLEOTIDE SEQUENCE [LARGE SCALE GENOMIC DNA]</scope>
    <source>
        <strain evidence="1 2">HGA0223</strain>
    </source>
</reference>
<dbReference type="InterPro" id="IPR023116">
    <property type="entry name" value="Phosphonoacetate_hydro_insert"/>
</dbReference>
<dbReference type="PANTHER" id="PTHR10151">
    <property type="entry name" value="ECTONUCLEOTIDE PYROPHOSPHATASE/PHOSPHODIESTERASE"/>
    <property type="match status" value="1"/>
</dbReference>
<dbReference type="PATRIC" id="fig|1203554.3.peg.1300"/>
<dbReference type="CDD" id="cd16018">
    <property type="entry name" value="Enpp"/>
    <property type="match status" value="1"/>
</dbReference>
<dbReference type="SUPFAM" id="SSF53649">
    <property type="entry name" value="Alkaline phosphatase-like"/>
    <property type="match status" value="1"/>
</dbReference>
<keyword evidence="1" id="KW-0378">Hydrolase</keyword>
<dbReference type="Gene3D" id="3.40.720.10">
    <property type="entry name" value="Alkaline Phosphatase, subunit A"/>
    <property type="match status" value="1"/>
</dbReference>
<dbReference type="STRING" id="1203554.HMPREF1476_01241"/>
<dbReference type="EMBL" id="ATCF01000017">
    <property type="protein sequence ID" value="EPD99204.1"/>
    <property type="molecule type" value="Genomic_DNA"/>
</dbReference>
<dbReference type="InterPro" id="IPR012710">
    <property type="entry name" value="Phosphonoacetate_hydro"/>
</dbReference>
<dbReference type="RefSeq" id="WP_016474490.1">
    <property type="nucleotide sequence ID" value="NZ_KE150480.1"/>
</dbReference>
<dbReference type="InterPro" id="IPR017850">
    <property type="entry name" value="Alkaline_phosphatase_core_sf"/>
</dbReference>
<protein>
    <submittedName>
        <fullName evidence="1">Phosphonoacetate hydrolase</fullName>
    </submittedName>
</protein>
<proteinExistence type="predicted"/>
<evidence type="ECO:0000313" key="2">
    <source>
        <dbReference type="Proteomes" id="UP000014400"/>
    </source>
</evidence>
<name>S3CFD1_9BURK</name>
<sequence>MSLLAINHIHYRRPLRPCVAVCIDGSDPSYLARYLSRGELPNIARFIREGFAGTAQSSVPAFTCPNNMSIITGVPVSQHGISGNYYLDTKTWEPVVMTDPKLLMAQTILSGFADAGARVVSITAKDKLRRQLQKDLDLTRGNISFSAEFADQCTIEENGIDNVLTYVGEPQPGKYSEALSLFVLQAGLKLLRDRRPEVMYLSLTDFVQHRYAPEAPEALSFYQKLDALFGLLAAEDINLGLTADHGMSDMSLDNLEPHVLWLQDILDAKFGKGEAVVICPITDAFVAHHGALGGLVRVWSKGSISTAQLIETISALPEVDIAVDKERAVRMFELYPDREADVVVLAKEHVCIGTSRSKHDLKGLSGHRLRSHGSLHEMEVPFILNRPLNDAYKERAAAEALRNRHIFDYLINGTN</sequence>
<evidence type="ECO:0000313" key="1">
    <source>
        <dbReference type="EMBL" id="EPD99204.1"/>
    </source>
</evidence>
<gene>
    <name evidence="1" type="ORF">HMPREF1476_01241</name>
</gene>
<dbReference type="HOGENOM" id="CLU_031297_0_0_4"/>
<dbReference type="Proteomes" id="UP000014400">
    <property type="component" value="Unassembled WGS sequence"/>
</dbReference>
<dbReference type="eggNOG" id="COG1524">
    <property type="taxonomic scope" value="Bacteria"/>
</dbReference>
<dbReference type="NCBIfam" id="TIGR02335">
    <property type="entry name" value="hydr_PhnA"/>
    <property type="match status" value="1"/>
</dbReference>
<organism evidence="1 2">
    <name type="scientific">Sutterella wadsworthensis HGA0223</name>
    <dbReference type="NCBI Taxonomy" id="1203554"/>
    <lineage>
        <taxon>Bacteria</taxon>
        <taxon>Pseudomonadati</taxon>
        <taxon>Pseudomonadota</taxon>
        <taxon>Betaproteobacteria</taxon>
        <taxon>Burkholderiales</taxon>
        <taxon>Sutterellaceae</taxon>
        <taxon>Sutterella</taxon>
    </lineage>
</organism>
<dbReference type="GO" id="GO:0047400">
    <property type="term" value="F:phosphonoacetate hydrolase activity"/>
    <property type="evidence" value="ECO:0007669"/>
    <property type="project" value="InterPro"/>
</dbReference>